<protein>
    <submittedName>
        <fullName evidence="1">Uncharacterized protein</fullName>
    </submittedName>
</protein>
<gene>
    <name evidence="1" type="ORF">EB796_006065</name>
</gene>
<evidence type="ECO:0000313" key="2">
    <source>
        <dbReference type="Proteomes" id="UP000593567"/>
    </source>
</evidence>
<name>A0A7J7KBN3_BUGNE</name>
<evidence type="ECO:0000313" key="1">
    <source>
        <dbReference type="EMBL" id="KAF6035625.1"/>
    </source>
</evidence>
<dbReference type="OrthoDB" id="506498at2759"/>
<comment type="caution">
    <text evidence="1">The sequence shown here is derived from an EMBL/GenBank/DDBJ whole genome shotgun (WGS) entry which is preliminary data.</text>
</comment>
<organism evidence="1 2">
    <name type="scientific">Bugula neritina</name>
    <name type="common">Brown bryozoan</name>
    <name type="synonym">Sertularia neritina</name>
    <dbReference type="NCBI Taxonomy" id="10212"/>
    <lineage>
        <taxon>Eukaryota</taxon>
        <taxon>Metazoa</taxon>
        <taxon>Spiralia</taxon>
        <taxon>Lophotrochozoa</taxon>
        <taxon>Bryozoa</taxon>
        <taxon>Gymnolaemata</taxon>
        <taxon>Cheilostomatida</taxon>
        <taxon>Flustrina</taxon>
        <taxon>Buguloidea</taxon>
        <taxon>Bugulidae</taxon>
        <taxon>Bugula</taxon>
    </lineage>
</organism>
<accession>A0A7J7KBN3</accession>
<reference evidence="1" key="1">
    <citation type="submission" date="2020-06" db="EMBL/GenBank/DDBJ databases">
        <title>Draft genome of Bugula neritina, a colonial animal packing powerful symbionts and potential medicines.</title>
        <authorList>
            <person name="Rayko M."/>
        </authorList>
    </citation>
    <scope>NUCLEOTIDE SEQUENCE [LARGE SCALE GENOMIC DNA]</scope>
    <source>
        <strain evidence="1">Kwan_BN1</strain>
    </source>
</reference>
<keyword evidence="2" id="KW-1185">Reference proteome</keyword>
<sequence>MSTVFLAPYFDKVLGVDVSGSHIGQATLKSKHKNVECRLQNNVKLQLINPQLVLISFLVSELVSPSGFKLYMSLLGWLKPKKSSLHKKKAAITPPGARTLSHYL</sequence>
<dbReference type="AlphaFoldDB" id="A0A7J7KBN3"/>
<proteinExistence type="predicted"/>
<dbReference type="Proteomes" id="UP000593567">
    <property type="component" value="Unassembled WGS sequence"/>
</dbReference>
<dbReference type="EMBL" id="VXIV02000851">
    <property type="protein sequence ID" value="KAF6035625.1"/>
    <property type="molecule type" value="Genomic_DNA"/>
</dbReference>